<accession>A0A8J3R483</accession>
<feature type="transmembrane region" description="Helical" evidence="2">
    <location>
        <begin position="56"/>
        <end position="76"/>
    </location>
</feature>
<reference evidence="4" key="1">
    <citation type="submission" date="2021-01" db="EMBL/GenBank/DDBJ databases">
        <title>Whole genome shotgun sequence of Rugosimonospora africana NBRC 104875.</title>
        <authorList>
            <person name="Komaki H."/>
            <person name="Tamura T."/>
        </authorList>
    </citation>
    <scope>NUCLEOTIDE SEQUENCE</scope>
    <source>
        <strain evidence="4">NBRC 104875</strain>
    </source>
</reference>
<dbReference type="Gene3D" id="3.10.620.30">
    <property type="match status" value="1"/>
</dbReference>
<feature type="region of interest" description="Disordered" evidence="1">
    <location>
        <begin position="236"/>
        <end position="255"/>
    </location>
</feature>
<dbReference type="InterPro" id="IPR002931">
    <property type="entry name" value="Transglutaminase-like"/>
</dbReference>
<evidence type="ECO:0000313" key="4">
    <source>
        <dbReference type="EMBL" id="GIH21398.1"/>
    </source>
</evidence>
<dbReference type="EMBL" id="BONZ01000127">
    <property type="protein sequence ID" value="GIH21398.1"/>
    <property type="molecule type" value="Genomic_DNA"/>
</dbReference>
<gene>
    <name evidence="4" type="ORF">Raf01_95700</name>
</gene>
<dbReference type="SUPFAM" id="SSF54001">
    <property type="entry name" value="Cysteine proteinases"/>
    <property type="match status" value="1"/>
</dbReference>
<feature type="transmembrane region" description="Helical" evidence="2">
    <location>
        <begin position="167"/>
        <end position="186"/>
    </location>
</feature>
<organism evidence="4 5">
    <name type="scientific">Rugosimonospora africana</name>
    <dbReference type="NCBI Taxonomy" id="556532"/>
    <lineage>
        <taxon>Bacteria</taxon>
        <taxon>Bacillati</taxon>
        <taxon>Actinomycetota</taxon>
        <taxon>Actinomycetes</taxon>
        <taxon>Micromonosporales</taxon>
        <taxon>Micromonosporaceae</taxon>
        <taxon>Rugosimonospora</taxon>
    </lineage>
</organism>
<dbReference type="InterPro" id="IPR021878">
    <property type="entry name" value="TgpA_N"/>
</dbReference>
<comment type="caution">
    <text evidence="4">The sequence shown here is derived from an EMBL/GenBank/DDBJ whole genome shotgun (WGS) entry which is preliminary data.</text>
</comment>
<proteinExistence type="predicted"/>
<feature type="transmembrane region" description="Helical" evidence="2">
    <location>
        <begin position="30"/>
        <end position="49"/>
    </location>
</feature>
<dbReference type="RefSeq" id="WP_239134557.1">
    <property type="nucleotide sequence ID" value="NZ_BONZ01000127.1"/>
</dbReference>
<sequence length="758" mass="79247">MRRVIAALCYAGLLALGAGAAGRIYDGRLLALLVAGAAVGSVGIGLLLVRSPQWTVAPVSVLAMLGYVVFAVWYSAGASGVSGTLPTLLHEAARNGGPQLLTALIPIEAQPDTVLVPVVLVWIAGLICAELGLRAGRAPLALIPPTVLYLAALILAGPHGGVQPWRAVAYVALSAGALVGTVSRRATPDPIGPELTARQRGPMRARLRVRAAIGVAVFVALAAAVVPAVAATVPHDPVDPRAAVTPPQSDTLDQDPLARISGWMQNPTEPLFDATMSADTRIELAVLSNFDGVTWTIGANYRDAGRELPGLTPPPGGAATPKSVTRVTQQITVRDLAGRLVPAVGTPHEINGIRVAYDTGTGTLLRPDGLVPGISYSVVSEAAQPNPNLLALADVPSGPAVSRYLQTGASVPADIQKLAESIQEGNGGAYQRAYALQQFIAEHYTYVLDAPSGHAYPNLDFFLLGPAAQGGQRGTSEQFAASYAVLGRLMGLPTRVVVGFRAEAGHGTVHGADALAWPEVLFSGIGWVPFDPIPAKDTKHRQLDQDYKPKPDPPTPSDADDASATPTASSSASASASQHATPGADSALLPPWTPYAAGGAVLVLVLVAQLWVVIARRSRTRQRLSVGGPSDRVRGAWLEVLDALRLAGRRPPEHLTATEVAEWAVRPPAKGAAPPPLNELVELANLVAFAPEFADDRDAATAGTRATAFARGLRRAQPLWRRLVWSLRPGPLRWTHAAFPAPDAAKRQEPLRPATPGR</sequence>
<feature type="domain" description="Transglutaminase-like" evidence="3">
    <location>
        <begin position="468"/>
        <end position="534"/>
    </location>
</feature>
<dbReference type="SMART" id="SM00460">
    <property type="entry name" value="TGc"/>
    <property type="match status" value="1"/>
</dbReference>
<feature type="transmembrane region" description="Helical" evidence="2">
    <location>
        <begin position="207"/>
        <end position="230"/>
    </location>
</feature>
<keyword evidence="5" id="KW-1185">Reference proteome</keyword>
<name>A0A8J3R483_9ACTN</name>
<dbReference type="Pfam" id="PF11992">
    <property type="entry name" value="TgpA_N"/>
    <property type="match status" value="1"/>
</dbReference>
<evidence type="ECO:0000313" key="5">
    <source>
        <dbReference type="Proteomes" id="UP000642748"/>
    </source>
</evidence>
<feature type="transmembrane region" description="Helical" evidence="2">
    <location>
        <begin position="140"/>
        <end position="161"/>
    </location>
</feature>
<feature type="compositionally biased region" description="Basic and acidic residues" evidence="1">
    <location>
        <begin position="537"/>
        <end position="551"/>
    </location>
</feature>
<dbReference type="InterPro" id="IPR052901">
    <property type="entry name" value="Bact_TGase-like"/>
</dbReference>
<evidence type="ECO:0000259" key="3">
    <source>
        <dbReference type="SMART" id="SM00460"/>
    </source>
</evidence>
<feature type="transmembrane region" description="Helical" evidence="2">
    <location>
        <begin position="114"/>
        <end position="133"/>
    </location>
</feature>
<evidence type="ECO:0000256" key="2">
    <source>
        <dbReference type="SAM" id="Phobius"/>
    </source>
</evidence>
<dbReference type="PANTHER" id="PTHR42736:SF1">
    <property type="entry name" value="PROTEIN-GLUTAMINE GAMMA-GLUTAMYLTRANSFERASE"/>
    <property type="match status" value="1"/>
</dbReference>
<dbReference type="PANTHER" id="PTHR42736">
    <property type="entry name" value="PROTEIN-GLUTAMINE GAMMA-GLUTAMYLTRANSFERASE"/>
    <property type="match status" value="1"/>
</dbReference>
<evidence type="ECO:0000256" key="1">
    <source>
        <dbReference type="SAM" id="MobiDB-lite"/>
    </source>
</evidence>
<protein>
    <recommendedName>
        <fullName evidence="3">Transglutaminase-like domain-containing protein</fullName>
    </recommendedName>
</protein>
<feature type="region of interest" description="Disordered" evidence="1">
    <location>
        <begin position="537"/>
        <end position="584"/>
    </location>
</feature>
<dbReference type="AlphaFoldDB" id="A0A8J3R483"/>
<keyword evidence="2" id="KW-1133">Transmembrane helix</keyword>
<feature type="transmembrane region" description="Helical" evidence="2">
    <location>
        <begin position="592"/>
        <end position="614"/>
    </location>
</feature>
<dbReference type="Pfam" id="PF01841">
    <property type="entry name" value="Transglut_core"/>
    <property type="match status" value="1"/>
</dbReference>
<feature type="compositionally biased region" description="Low complexity" evidence="1">
    <location>
        <begin position="562"/>
        <end position="577"/>
    </location>
</feature>
<dbReference type="Proteomes" id="UP000642748">
    <property type="component" value="Unassembled WGS sequence"/>
</dbReference>
<dbReference type="InterPro" id="IPR038765">
    <property type="entry name" value="Papain-like_cys_pep_sf"/>
</dbReference>
<keyword evidence="2" id="KW-0812">Transmembrane</keyword>
<keyword evidence="2" id="KW-0472">Membrane</keyword>